<name>A9WAH3_CHLAA</name>
<comment type="similarity">
    <text evidence="1">Belongs to the BioY family.</text>
</comment>
<dbReference type="InterPro" id="IPR003784">
    <property type="entry name" value="BioY"/>
</dbReference>
<evidence type="ECO:0000313" key="3">
    <source>
        <dbReference type="EMBL" id="ABY36763.1"/>
    </source>
</evidence>
<dbReference type="EnsemblBacteria" id="ABY36763">
    <property type="protein sequence ID" value="ABY36763"/>
    <property type="gene ID" value="Caur_3579"/>
</dbReference>
<dbReference type="STRING" id="324602.Caur_3579"/>
<keyword evidence="4" id="KW-1185">Reference proteome</keyword>
<feature type="transmembrane region" description="Helical" evidence="2">
    <location>
        <begin position="126"/>
        <end position="151"/>
    </location>
</feature>
<keyword evidence="2" id="KW-1133">Transmembrane helix</keyword>
<dbReference type="eggNOG" id="COG1268">
    <property type="taxonomic scope" value="Bacteria"/>
</dbReference>
<dbReference type="KEGG" id="cau:Caur_3579"/>
<evidence type="ECO:0000256" key="1">
    <source>
        <dbReference type="ARBA" id="ARBA00010692"/>
    </source>
</evidence>
<dbReference type="Pfam" id="PF02632">
    <property type="entry name" value="BioY"/>
    <property type="match status" value="1"/>
</dbReference>
<organism evidence="3 4">
    <name type="scientific">Chloroflexus aurantiacus (strain ATCC 29366 / DSM 635 / J-10-fl)</name>
    <dbReference type="NCBI Taxonomy" id="324602"/>
    <lineage>
        <taxon>Bacteria</taxon>
        <taxon>Bacillati</taxon>
        <taxon>Chloroflexota</taxon>
        <taxon>Chloroflexia</taxon>
        <taxon>Chloroflexales</taxon>
        <taxon>Chloroflexineae</taxon>
        <taxon>Chloroflexaceae</taxon>
        <taxon>Chloroflexus</taxon>
    </lineage>
</organism>
<sequence>MDSVPSDHQVFQRGKKYAVLSGGVMNQTLTTTGTLAQAVLPRRGWLAKAWVADTLLVVLGSLLVALSAQIRISLLPFSPVPITGQTFGVLLVGSLLGPRLGLLALLLYLLEGVIGLPFFAGGSSGYTHLVGATGGYLISFPLAAALCGWLADRGWDRRFMPAVAVMVLANLLIYAIGATWLGFFIGFENALLKGVLPFLPGDALKIVLAAIALPGGWQMVKWLRKGE</sequence>
<keyword evidence="2" id="KW-0472">Membrane</keyword>
<dbReference type="EMBL" id="CP000909">
    <property type="protein sequence ID" value="ABY36763.1"/>
    <property type="molecule type" value="Genomic_DNA"/>
</dbReference>
<gene>
    <name evidence="3" type="ordered locus">Caur_3579</name>
</gene>
<dbReference type="Proteomes" id="UP000002008">
    <property type="component" value="Chromosome"/>
</dbReference>
<dbReference type="GO" id="GO:0005886">
    <property type="term" value="C:plasma membrane"/>
    <property type="evidence" value="ECO:0007669"/>
    <property type="project" value="InterPro"/>
</dbReference>
<dbReference type="PATRIC" id="fig|324602.8.peg.4030"/>
<protein>
    <submittedName>
        <fullName evidence="3">BioY protein</fullName>
    </submittedName>
</protein>
<reference evidence="4" key="1">
    <citation type="journal article" date="2011" name="BMC Genomics">
        <title>Complete genome sequence of the filamentous anoxygenic phototrophic bacterium Chloroflexus aurantiacus.</title>
        <authorList>
            <person name="Tang K.H."/>
            <person name="Barry K."/>
            <person name="Chertkov O."/>
            <person name="Dalin E."/>
            <person name="Han C.S."/>
            <person name="Hauser L.J."/>
            <person name="Honchak B.M."/>
            <person name="Karbach L.E."/>
            <person name="Land M.L."/>
            <person name="Lapidus A."/>
            <person name="Larimer F.W."/>
            <person name="Mikhailova N."/>
            <person name="Pitluck S."/>
            <person name="Pierson B.K."/>
            <person name="Blankenship R.E."/>
        </authorList>
    </citation>
    <scope>NUCLEOTIDE SEQUENCE [LARGE SCALE GENOMIC DNA]</scope>
    <source>
        <strain evidence="4">ATCC 29366 / DSM 635 / J-10-fl</strain>
    </source>
</reference>
<dbReference type="GO" id="GO:0015225">
    <property type="term" value="F:biotin transmembrane transporter activity"/>
    <property type="evidence" value="ECO:0007669"/>
    <property type="project" value="InterPro"/>
</dbReference>
<proteinExistence type="inferred from homology"/>
<dbReference type="AlphaFoldDB" id="A9WAH3"/>
<accession>A9WAH3</accession>
<dbReference type="PANTHER" id="PTHR34295">
    <property type="entry name" value="BIOTIN TRANSPORTER BIOY"/>
    <property type="match status" value="1"/>
</dbReference>
<dbReference type="Gene3D" id="1.10.1760.20">
    <property type="match status" value="1"/>
</dbReference>
<feature type="transmembrane region" description="Helical" evidence="2">
    <location>
        <begin position="163"/>
        <end position="183"/>
    </location>
</feature>
<dbReference type="HOGENOM" id="CLU_077931_2_0_0"/>
<dbReference type="FunCoup" id="A9WAH3">
    <property type="interactions" value="133"/>
</dbReference>
<dbReference type="InParanoid" id="A9WAH3"/>
<feature type="transmembrane region" description="Helical" evidence="2">
    <location>
        <begin position="50"/>
        <end position="68"/>
    </location>
</feature>
<keyword evidence="2" id="KW-0812">Transmembrane</keyword>
<dbReference type="PANTHER" id="PTHR34295:SF1">
    <property type="entry name" value="BIOTIN TRANSPORTER BIOY"/>
    <property type="match status" value="1"/>
</dbReference>
<evidence type="ECO:0000256" key="2">
    <source>
        <dbReference type="SAM" id="Phobius"/>
    </source>
</evidence>
<evidence type="ECO:0000313" key="4">
    <source>
        <dbReference type="Proteomes" id="UP000002008"/>
    </source>
</evidence>
<feature type="transmembrane region" description="Helical" evidence="2">
    <location>
        <begin position="203"/>
        <end position="223"/>
    </location>
</feature>